<dbReference type="SMART" id="SM00915">
    <property type="entry name" value="Jacalin"/>
    <property type="match status" value="1"/>
</dbReference>
<evidence type="ECO:0000259" key="1">
    <source>
        <dbReference type="PROSITE" id="PS51752"/>
    </source>
</evidence>
<dbReference type="InterPro" id="IPR036404">
    <property type="entry name" value="Jacalin-like_lectin_dom_sf"/>
</dbReference>
<dbReference type="Proteomes" id="UP000383932">
    <property type="component" value="Unassembled WGS sequence"/>
</dbReference>
<dbReference type="Gene3D" id="2.100.10.30">
    <property type="entry name" value="Jacalin-like lectin domain"/>
    <property type="match status" value="1"/>
</dbReference>
<protein>
    <submittedName>
        <fullName evidence="2">Jacalin-like lectin domain containing protein</fullName>
    </submittedName>
</protein>
<dbReference type="PROSITE" id="PS51752">
    <property type="entry name" value="JACALIN_LECTIN"/>
    <property type="match status" value="1"/>
</dbReference>
<feature type="domain" description="Jacalin-type lectin" evidence="1">
    <location>
        <begin position="223"/>
        <end position="366"/>
    </location>
</feature>
<gene>
    <name evidence="2" type="ORF">CTheo_6917</name>
</gene>
<sequence length="372" mass="41138">MRPVAMPKRSASGPFIQEADETVTEIITTTNERETNYIQQGWSLSTASMIPAWASSRIANKNQPNRNGVWITKRTVLQRLTFSVLFEELMPVPEFEAEIKAALEKPTAAEKFQAVHKALYNWGDVIPLEIDVGMSLSITDSEANFAKLPNLSSDQNVQSLLASKTLRIAKRGGDTNDLLQLSISATAPPLQWRQVRVTEVAPTINLLNENLRSQLADLFSKRLTYAPPFPHDPTGGLKSLDDTQHASNTASSVIVRCDGYVDCLYVTYRTGGESNKHGGWGGTENKFPLSTGEYVTEMTAWADQYWVYSLQFVTNTGRRSPRYGGHSGMAVTTSGQGGALVGFSSKVRRHGQWGDLLGQVQGIWRHEFINTI</sequence>
<dbReference type="SUPFAM" id="SSF51101">
    <property type="entry name" value="Mannose-binding lectins"/>
    <property type="match status" value="1"/>
</dbReference>
<dbReference type="AlphaFoldDB" id="A0A5N5QDA3"/>
<name>A0A5N5QDA3_9AGAM</name>
<keyword evidence="2" id="KW-0430">Lectin</keyword>
<dbReference type="InterPro" id="IPR001229">
    <property type="entry name" value="Jacalin-like_lectin_dom"/>
</dbReference>
<comment type="caution">
    <text evidence="2">The sequence shown here is derived from an EMBL/GenBank/DDBJ whole genome shotgun (WGS) entry which is preliminary data.</text>
</comment>
<reference evidence="2 3" key="1">
    <citation type="journal article" date="2019" name="Fungal Biol. Biotechnol.">
        <title>Draft genome sequence of fastidious pathogen Ceratobasidium theobromae, which causes vascular-streak dieback in Theobroma cacao.</title>
        <authorList>
            <person name="Ali S.S."/>
            <person name="Asman A."/>
            <person name="Shao J."/>
            <person name="Firmansyah A.P."/>
            <person name="Susilo A.W."/>
            <person name="Rosmana A."/>
            <person name="McMahon P."/>
            <person name="Junaid M."/>
            <person name="Guest D."/>
            <person name="Kheng T.Y."/>
            <person name="Meinhardt L.W."/>
            <person name="Bailey B.A."/>
        </authorList>
    </citation>
    <scope>NUCLEOTIDE SEQUENCE [LARGE SCALE GENOMIC DNA]</scope>
    <source>
        <strain evidence="2 3">CT2</strain>
    </source>
</reference>
<evidence type="ECO:0000313" key="2">
    <source>
        <dbReference type="EMBL" id="KAB5589644.1"/>
    </source>
</evidence>
<evidence type="ECO:0000313" key="3">
    <source>
        <dbReference type="Proteomes" id="UP000383932"/>
    </source>
</evidence>
<dbReference type="Pfam" id="PF01419">
    <property type="entry name" value="Jacalin"/>
    <property type="match status" value="1"/>
</dbReference>
<proteinExistence type="predicted"/>
<keyword evidence="3" id="KW-1185">Reference proteome</keyword>
<accession>A0A5N5QDA3</accession>
<dbReference type="OrthoDB" id="3156891at2759"/>
<dbReference type="PANTHER" id="PTHR46506">
    <property type="entry name" value="OS05G0143600 PROTEIN"/>
    <property type="match status" value="1"/>
</dbReference>
<dbReference type="EMBL" id="SSOP01000245">
    <property type="protein sequence ID" value="KAB5589644.1"/>
    <property type="molecule type" value="Genomic_DNA"/>
</dbReference>
<organism evidence="2 3">
    <name type="scientific">Ceratobasidium theobromae</name>
    <dbReference type="NCBI Taxonomy" id="1582974"/>
    <lineage>
        <taxon>Eukaryota</taxon>
        <taxon>Fungi</taxon>
        <taxon>Dikarya</taxon>
        <taxon>Basidiomycota</taxon>
        <taxon>Agaricomycotina</taxon>
        <taxon>Agaricomycetes</taxon>
        <taxon>Cantharellales</taxon>
        <taxon>Ceratobasidiaceae</taxon>
        <taxon>Ceratobasidium</taxon>
    </lineage>
</organism>
<dbReference type="GO" id="GO:0030246">
    <property type="term" value="F:carbohydrate binding"/>
    <property type="evidence" value="ECO:0007669"/>
    <property type="project" value="UniProtKB-KW"/>
</dbReference>